<dbReference type="Proteomes" id="UP001046870">
    <property type="component" value="Chromosome 3"/>
</dbReference>
<proteinExistence type="predicted"/>
<evidence type="ECO:0008006" key="4">
    <source>
        <dbReference type="Google" id="ProtNLM"/>
    </source>
</evidence>
<dbReference type="Pfam" id="PF04031">
    <property type="entry name" value="Las1"/>
    <property type="match status" value="1"/>
</dbReference>
<dbReference type="OrthoDB" id="10263222at2759"/>
<evidence type="ECO:0000313" key="2">
    <source>
        <dbReference type="EMBL" id="KAG7484192.1"/>
    </source>
</evidence>
<dbReference type="GO" id="GO:0004519">
    <property type="term" value="F:endonuclease activity"/>
    <property type="evidence" value="ECO:0007669"/>
    <property type="project" value="InterPro"/>
</dbReference>
<accession>A0A9D3TH18</accession>
<feature type="compositionally biased region" description="Low complexity" evidence="1">
    <location>
        <begin position="459"/>
        <end position="469"/>
    </location>
</feature>
<dbReference type="GO" id="GO:0000470">
    <property type="term" value="P:maturation of LSU-rRNA"/>
    <property type="evidence" value="ECO:0007669"/>
    <property type="project" value="TreeGrafter"/>
</dbReference>
<feature type="region of interest" description="Disordered" evidence="1">
    <location>
        <begin position="167"/>
        <end position="195"/>
    </location>
</feature>
<keyword evidence="3" id="KW-1185">Reference proteome</keyword>
<dbReference type="GO" id="GO:0030687">
    <property type="term" value="C:preribosome, large subunit precursor"/>
    <property type="evidence" value="ECO:0007669"/>
    <property type="project" value="TreeGrafter"/>
</dbReference>
<organism evidence="2 3">
    <name type="scientific">Megalops atlanticus</name>
    <name type="common">Tarpon</name>
    <name type="synonym">Clupea gigantea</name>
    <dbReference type="NCBI Taxonomy" id="7932"/>
    <lineage>
        <taxon>Eukaryota</taxon>
        <taxon>Metazoa</taxon>
        <taxon>Chordata</taxon>
        <taxon>Craniata</taxon>
        <taxon>Vertebrata</taxon>
        <taxon>Euteleostomi</taxon>
        <taxon>Actinopterygii</taxon>
        <taxon>Neopterygii</taxon>
        <taxon>Teleostei</taxon>
        <taxon>Elopiformes</taxon>
        <taxon>Megalopidae</taxon>
        <taxon>Megalops</taxon>
    </lineage>
</organism>
<dbReference type="AlphaFoldDB" id="A0A9D3TH18"/>
<reference evidence="2" key="1">
    <citation type="submission" date="2021-01" db="EMBL/GenBank/DDBJ databases">
        <authorList>
            <person name="Zahm M."/>
            <person name="Roques C."/>
            <person name="Cabau C."/>
            <person name="Klopp C."/>
            <person name="Donnadieu C."/>
            <person name="Jouanno E."/>
            <person name="Lampietro C."/>
            <person name="Louis A."/>
            <person name="Herpin A."/>
            <person name="Echchiki A."/>
            <person name="Berthelot C."/>
            <person name="Parey E."/>
            <person name="Roest-Crollius H."/>
            <person name="Braasch I."/>
            <person name="Postlethwait J."/>
            <person name="Bobe J."/>
            <person name="Montfort J."/>
            <person name="Bouchez O."/>
            <person name="Begum T."/>
            <person name="Mejri S."/>
            <person name="Adams A."/>
            <person name="Chen W.-J."/>
            <person name="Guiguen Y."/>
        </authorList>
    </citation>
    <scope>NUCLEOTIDE SEQUENCE</scope>
    <source>
        <strain evidence="2">YG-15Mar2019-1</strain>
        <tissue evidence="2">Brain</tissue>
    </source>
</reference>
<gene>
    <name evidence="2" type="ORF">MATL_G00046600</name>
</gene>
<sequence length="592" mass="67652">MMKRKSSEKSGHVVAWINKAEWDQILEYLYSKDSALQKFALHRISAWKGRFGNSTPVAVESTADLVRCQVLDSSGHLETDDLVLLYGTALVRFVNLITERKQKRVATPLRRLANKMNIPEWIVNLRHDITHRRLPTLKWCRKGCQFVLEWLQQEYWSRQLGSQLAEDWDSQSEEDEEEEGEELGQEDESTVRQRNREAHKKARELLISYEKEQFQVFDGLHKENRARKPWPSPSSDVGWILIQIKDFAVESSTVLVDVMLSDGFLVPTAEQLESLDIDPTSDCDPMTPCIPRLFLRFWLPLLKLLNSPDFIHLFLERLFLELQLSEEDSQHRTYYLAGWISEFFACNRHKNTNPNESKGQKKARLKDMIFTKPIPLQWQKLLTGCLDAPCMATPHLLQQILEGMEHPLPLDTQQKLLQLCCIYTQGGDPGCSPDAGRRDQPVYTLESLRKRVRRESERSASAPLPSAAPRPHKSLPLIQLAEATEDLQEQLSPDILAERVASLRGSPWQVCTDSVKWKDYPLGKVPGQSEDPSCLMVDSYSSMSVLDQHVEVDKSGQHSAHICVSGPHRSGSDGPLWTHSDLSKLKSGLQLF</sequence>
<evidence type="ECO:0000313" key="3">
    <source>
        <dbReference type="Proteomes" id="UP001046870"/>
    </source>
</evidence>
<protein>
    <recommendedName>
        <fullName evidence="4">LAS1-like protein</fullName>
    </recommendedName>
</protein>
<dbReference type="PANTHER" id="PTHR15002:SF0">
    <property type="entry name" value="RIBOSOMAL BIOGENESIS PROTEIN LAS1L"/>
    <property type="match status" value="1"/>
</dbReference>
<dbReference type="EMBL" id="JAFDVH010000003">
    <property type="protein sequence ID" value="KAG7484192.1"/>
    <property type="molecule type" value="Genomic_DNA"/>
</dbReference>
<dbReference type="InterPro" id="IPR007174">
    <property type="entry name" value="Las1"/>
</dbReference>
<dbReference type="GO" id="GO:0090730">
    <property type="term" value="C:Las1 complex"/>
    <property type="evidence" value="ECO:0007669"/>
    <property type="project" value="InterPro"/>
</dbReference>
<feature type="compositionally biased region" description="Acidic residues" evidence="1">
    <location>
        <begin position="167"/>
        <end position="188"/>
    </location>
</feature>
<dbReference type="PANTHER" id="PTHR15002">
    <property type="entry name" value="RIBOSOMAL BIOGENESIS PROTEIN LAS1L"/>
    <property type="match status" value="1"/>
</dbReference>
<evidence type="ECO:0000256" key="1">
    <source>
        <dbReference type="SAM" id="MobiDB-lite"/>
    </source>
</evidence>
<feature type="region of interest" description="Disordered" evidence="1">
    <location>
        <begin position="450"/>
        <end position="472"/>
    </location>
</feature>
<name>A0A9D3TH18_MEGAT</name>
<dbReference type="GO" id="GO:0000460">
    <property type="term" value="P:maturation of 5.8S rRNA"/>
    <property type="evidence" value="ECO:0007669"/>
    <property type="project" value="TreeGrafter"/>
</dbReference>
<comment type="caution">
    <text evidence="2">The sequence shown here is derived from an EMBL/GenBank/DDBJ whole genome shotgun (WGS) entry which is preliminary data.</text>
</comment>